<organism evidence="3 4">
    <name type="scientific">Vibrio breoganii</name>
    <dbReference type="NCBI Taxonomy" id="553239"/>
    <lineage>
        <taxon>Bacteria</taxon>
        <taxon>Pseudomonadati</taxon>
        <taxon>Pseudomonadota</taxon>
        <taxon>Gammaproteobacteria</taxon>
        <taxon>Vibrionales</taxon>
        <taxon>Vibrionaceae</taxon>
        <taxon>Vibrio</taxon>
    </lineage>
</organism>
<proteinExistence type="predicted"/>
<keyword evidence="3" id="KW-0614">Plasmid</keyword>
<keyword evidence="1" id="KW-0175">Coiled coil</keyword>
<evidence type="ECO:0000256" key="1">
    <source>
        <dbReference type="SAM" id="Coils"/>
    </source>
</evidence>
<evidence type="ECO:0000259" key="2">
    <source>
        <dbReference type="PROSITE" id="PS50222"/>
    </source>
</evidence>
<feature type="coiled-coil region" evidence="1">
    <location>
        <begin position="354"/>
        <end position="533"/>
    </location>
</feature>
<feature type="domain" description="EF-hand" evidence="2">
    <location>
        <begin position="1032"/>
        <end position="1067"/>
    </location>
</feature>
<reference evidence="3 4" key="1">
    <citation type="submission" date="2016-06" db="EMBL/GenBank/DDBJ databases">
        <title>Adaptive Radiation by Waves of Gene Transfer Leads to Fine-Scale Resource Partitioning in Marine Microbes.</title>
        <authorList>
            <person name="Hehemann J.-H."/>
            <person name="Arevalo P."/>
            <person name="Datta M.S."/>
            <person name="Yu X."/>
            <person name="Corzett C."/>
            <person name="Henschel A."/>
            <person name="Preheim S.P."/>
            <person name="Timberlake S."/>
            <person name="Alm E.J."/>
            <person name="Polz M.F."/>
        </authorList>
    </citation>
    <scope>NUCLEOTIDE SEQUENCE [LARGE SCALE GENOMIC DNA]</scope>
    <source>
        <strain evidence="3 4">FF50</strain>
        <plasmid evidence="3 4">unnamed1</plasmid>
    </source>
</reference>
<accession>A0AAN1CUU1</accession>
<dbReference type="GO" id="GO:0005509">
    <property type="term" value="F:calcium ion binding"/>
    <property type="evidence" value="ECO:0007669"/>
    <property type="project" value="InterPro"/>
</dbReference>
<gene>
    <name evidence="3" type="ORF">A6E01_19900</name>
</gene>
<evidence type="ECO:0000313" key="3">
    <source>
        <dbReference type="EMBL" id="ANO35479.1"/>
    </source>
</evidence>
<dbReference type="InterPro" id="IPR002048">
    <property type="entry name" value="EF_hand_dom"/>
</dbReference>
<geneLocation type="plasmid" evidence="3 4">
    <name>unnamed1</name>
</geneLocation>
<dbReference type="EMBL" id="CP016179">
    <property type="protein sequence ID" value="ANO35479.1"/>
    <property type="molecule type" value="Genomic_DNA"/>
</dbReference>
<sequence>MTPGLRRIITINSRPNGKLINEFDFHGATRVIGTNGAGKTSLLKTIGFFFGADRQTVVGGAPQPFVAWYLPNPNSYLIFEYVTNRGNLAHVIVYSDPGRSVEMSYRFVDGAFNKDVIIKETQDELSYAIASSELVANLIEFRCDYTKPISSITTYRSIIQNLNPGNWDREYSRYSLCSGNRNIKHIDRLTIALLQGEFNVESTKKLLLEVIGMQDNDIKIGIDPERIDKWCNDYEAVTSFDKNREGFTEAAANNDTIISESTYLSIAREHLAIEVAHLQDKLMPELKETKAAISKQKDEKLSELYSIRNTLTGDESKHRINLAKLNSELDENAQLSQTYIDVEMAQTVSDYDSLPSLRQNLNQQKQNFADLDRKLTDIEKYRTAKEESITKIHSNAIAKLESEKKDKEHLLDVERKNIEATAASREKTMTSEATQKIESLSLEIASLNTDKGSLEQQLKQPSADKQLLEDKTAIINDLERCRNELTELQTTKLELSKLISTFQQTISNDLNTFDGLQQQLRTKQAQLESLEKLLNPNGKSLYAFLDNHVENWQSLPIGKIATESLLLDTHLNPRIEGAESSLFGINITTDHLPNSPFSTIEMEEKAARLNHEIDVTDKKITSLTQTIKTNKKQEKVDEQKLTQTNTQITQLNNKIELHKANVRSKDIAIDQSIAQNIEDTGHALDATTKQLEHRHSSVKHIKNELAEKIITVQSEKLSKLSDLETTTSQETEALDKSITSHTSQQKEKLNLLKKEISDRRKNEGVSDSVYGQYKTNITALSEKITQLEGQQDTIREYRSFMARQNNYIPQLRKQQETTLDLWEKASTQLKDIHFSIEQETNAFNVKLKTIKRDIIELDNKIAHYDSCQHKVAIELDSSDVGTESFECSDDFDTIAHTTLKLINNVRQLKVLRNQQIRKLEELARTWGEGDLLRFWHESLANKQLDSASNKIKVLNEIITTILPSLSNSVITSSMNMGSMIRNFRDSMINIEGMIKSEGRHISDEVAKFNKFEVIDDIQININSTLQKLAGWEDINTFTAIFNKYDSQASKELPPKEFHSALRTTSTHITKTNNLDVSQLFEVEFDITENGRRKTARTNTEMANLASNGTNLLIQVLLYTAMINSQRSQSNVTVSFPIDEADKLAAQNLERLVDLLKASNINIIAAMPNGKTQTACLFDNLYKLTKAGVITNKPAPTALEDAILRQRSQEAQS</sequence>
<dbReference type="RefSeq" id="WP_065211241.1">
    <property type="nucleotide sequence ID" value="NZ_CP016179.1"/>
</dbReference>
<dbReference type="KEGG" id="vbr:A6E01_19900"/>
<dbReference type="Pfam" id="PF12128">
    <property type="entry name" value="DUF3584"/>
    <property type="match status" value="1"/>
</dbReference>
<dbReference type="Proteomes" id="UP000092018">
    <property type="component" value="Plasmid unnamed1"/>
</dbReference>
<name>A0AAN1CUU1_9VIBR</name>
<dbReference type="InterPro" id="IPR021979">
    <property type="entry name" value="DUF3584"/>
</dbReference>
<evidence type="ECO:0000313" key="4">
    <source>
        <dbReference type="Proteomes" id="UP000092018"/>
    </source>
</evidence>
<dbReference type="AlphaFoldDB" id="A0AAN1CUU1"/>
<dbReference type="PROSITE" id="PS50222">
    <property type="entry name" value="EF_HAND_2"/>
    <property type="match status" value="1"/>
</dbReference>
<protein>
    <recommendedName>
        <fullName evidence="2">EF-hand domain-containing protein</fullName>
    </recommendedName>
</protein>